<comment type="caution">
    <text evidence="1">The sequence shown here is derived from an EMBL/GenBank/DDBJ whole genome shotgun (WGS) entry which is preliminary data.</text>
</comment>
<gene>
    <name evidence="1" type="ORF">HMPREF0402_01284</name>
</gene>
<evidence type="ECO:0000313" key="1">
    <source>
        <dbReference type="EMBL" id="EHO82040.1"/>
    </source>
</evidence>
<proteinExistence type="predicted"/>
<name>H1PS91_9FUSO</name>
<reference evidence="1 2" key="1">
    <citation type="submission" date="2012-07" db="EMBL/GenBank/DDBJ databases">
        <title>The Genome Sequence of Fusobacterium ulcerans 12_1B.</title>
        <authorList>
            <consortium name="The Broad Institute Genome Sequencing Platform"/>
            <person name="Earl A."/>
            <person name="Ward D."/>
            <person name="Feldgarden M."/>
            <person name="Gevers D."/>
            <person name="Strauss J."/>
            <person name="Ambrose C.E."/>
            <person name="Allen-Vercoe E."/>
            <person name="Walker B."/>
            <person name="Young S.K."/>
            <person name="Zeng Q."/>
            <person name="Gargeya S."/>
            <person name="Fitzgerald M."/>
            <person name="Haas B."/>
            <person name="Abouelleil A."/>
            <person name="Alvarado L."/>
            <person name="Arachchi H.M."/>
            <person name="Berlin A.M."/>
            <person name="Chapman S.B."/>
            <person name="Goldberg J."/>
            <person name="Griggs A."/>
            <person name="Gujja S."/>
            <person name="Hansen M."/>
            <person name="Howarth C."/>
            <person name="Imamovic A."/>
            <person name="Larimer J."/>
            <person name="McCowen C."/>
            <person name="Montmayeur A."/>
            <person name="Murphy C."/>
            <person name="Neiman D."/>
            <person name="Pearson M."/>
            <person name="Priest M."/>
            <person name="Roberts A."/>
            <person name="Saif S."/>
            <person name="Shea T."/>
            <person name="Sisk P."/>
            <person name="Sykes S."/>
            <person name="Wortman J."/>
            <person name="Nusbaum C."/>
            <person name="Birren B."/>
        </authorList>
    </citation>
    <scope>NUCLEOTIDE SEQUENCE [LARGE SCALE GENOMIC DNA]</scope>
    <source>
        <strain evidence="1 2">12_1B</strain>
    </source>
</reference>
<dbReference type="EMBL" id="AGWJ02000009">
    <property type="protein sequence ID" value="EHO82040.1"/>
    <property type="molecule type" value="Genomic_DNA"/>
</dbReference>
<dbReference type="BioCyc" id="FSP457404-HMP:GTSQ-1288-MONOMER"/>
<dbReference type="RefSeq" id="WP_008696787.1">
    <property type="nucleotide sequence ID" value="NZ_KE161007.1"/>
</dbReference>
<sequence length="118" mass="13431">MNIKKIGNNKTYIEYNPVVNFGTRIGIKKIGESTFVIDEKEKTIKYGRQSFEESLECFVLCKQVTKIVENGIVVFEGKGNLSTETLGKAEYNLFNLQKAFDEIIKSLPTALEEETEKK</sequence>
<accession>H1PS91</accession>
<dbReference type="PATRIC" id="fig|457404.5.peg.1267"/>
<organism evidence="1 2">
    <name type="scientific">Fusobacterium ulcerans 12-1B</name>
    <dbReference type="NCBI Taxonomy" id="457404"/>
    <lineage>
        <taxon>Bacteria</taxon>
        <taxon>Fusobacteriati</taxon>
        <taxon>Fusobacteriota</taxon>
        <taxon>Fusobacteriia</taxon>
        <taxon>Fusobacteriales</taxon>
        <taxon>Fusobacteriaceae</taxon>
        <taxon>Fusobacterium</taxon>
    </lineage>
</organism>
<dbReference type="AlphaFoldDB" id="H1PS91"/>
<dbReference type="HOGENOM" id="CLU_2069715_0_0_0"/>
<keyword evidence="2" id="KW-1185">Reference proteome</keyword>
<protein>
    <submittedName>
        <fullName evidence="1">Uncharacterized protein</fullName>
    </submittedName>
</protein>
<dbReference type="Proteomes" id="UP000003233">
    <property type="component" value="Unassembled WGS sequence"/>
</dbReference>
<evidence type="ECO:0000313" key="2">
    <source>
        <dbReference type="Proteomes" id="UP000003233"/>
    </source>
</evidence>